<dbReference type="PANTHER" id="PTHR30146:SF109">
    <property type="entry name" value="HTH-TYPE TRANSCRIPTIONAL REGULATOR GALS"/>
    <property type="match status" value="1"/>
</dbReference>
<dbReference type="GO" id="GO:0003700">
    <property type="term" value="F:DNA-binding transcription factor activity"/>
    <property type="evidence" value="ECO:0007669"/>
    <property type="project" value="TreeGrafter"/>
</dbReference>
<dbReference type="EMBL" id="PVTD01000011">
    <property type="protein sequence ID" value="PRY20867.1"/>
    <property type="molecule type" value="Genomic_DNA"/>
</dbReference>
<keyword evidence="3" id="KW-0804">Transcription</keyword>
<keyword evidence="6" id="KW-1185">Reference proteome</keyword>
<dbReference type="InterPro" id="IPR046335">
    <property type="entry name" value="LacI/GalR-like_sensor"/>
</dbReference>
<accession>A0A2T0RIB3</accession>
<organism evidence="5 6">
    <name type="scientific">Aliiruegeria haliotis</name>
    <dbReference type="NCBI Taxonomy" id="1280846"/>
    <lineage>
        <taxon>Bacteria</taxon>
        <taxon>Pseudomonadati</taxon>
        <taxon>Pseudomonadota</taxon>
        <taxon>Alphaproteobacteria</taxon>
        <taxon>Rhodobacterales</taxon>
        <taxon>Roseobacteraceae</taxon>
        <taxon>Aliiruegeria</taxon>
    </lineage>
</organism>
<dbReference type="OrthoDB" id="8433438at2"/>
<gene>
    <name evidence="5" type="ORF">CLV78_11120</name>
</gene>
<dbReference type="Gene3D" id="3.40.50.2300">
    <property type="match status" value="2"/>
</dbReference>
<feature type="domain" description="HTH lacI-type" evidence="4">
    <location>
        <begin position="5"/>
        <end position="59"/>
    </location>
</feature>
<dbReference type="SMART" id="SM00354">
    <property type="entry name" value="HTH_LACI"/>
    <property type="match status" value="1"/>
</dbReference>
<dbReference type="PANTHER" id="PTHR30146">
    <property type="entry name" value="LACI-RELATED TRANSCRIPTIONAL REPRESSOR"/>
    <property type="match status" value="1"/>
</dbReference>
<comment type="caution">
    <text evidence="5">The sequence shown here is derived from an EMBL/GenBank/DDBJ whole genome shotgun (WGS) entry which is preliminary data.</text>
</comment>
<dbReference type="SUPFAM" id="SSF47413">
    <property type="entry name" value="lambda repressor-like DNA-binding domains"/>
    <property type="match status" value="1"/>
</dbReference>
<dbReference type="RefSeq" id="WP_158263612.1">
    <property type="nucleotide sequence ID" value="NZ_PVTD01000011.1"/>
</dbReference>
<evidence type="ECO:0000313" key="5">
    <source>
        <dbReference type="EMBL" id="PRY20867.1"/>
    </source>
</evidence>
<sequence length="330" mass="35615">MAQRVTIKSIAQDLGISHMTVSRALTNHPSVRAETRKAILERARELGYVKSAAATAMRGDATGIIGLLLPNIVNEFYARFANALALACEPHGIQVITHLTNDDQKREAHALLRLREVQADSVVLVPAPGEPDVVTNRYLEDMQVVQLIRQRTGLPEAACLLLEDVTAIGAAVDRLAANGHDRIAYIGAHTALSSGRERLSAFRNAMRRNGMEPLPELVQTSPPSFEMGRRSAGRILHGPEAATALVCGGFEISNGALETCLRHGVNFPEGLAFIGYGDPSFYEWIQGGISTVSLPVDDLARCTAELLSRGQTEDHKTVSLPAELIIRSSG</sequence>
<keyword evidence="2" id="KW-0238">DNA-binding</keyword>
<evidence type="ECO:0000256" key="2">
    <source>
        <dbReference type="ARBA" id="ARBA00023125"/>
    </source>
</evidence>
<proteinExistence type="predicted"/>
<dbReference type="InterPro" id="IPR000843">
    <property type="entry name" value="HTH_LacI"/>
</dbReference>
<dbReference type="Pfam" id="PF13377">
    <property type="entry name" value="Peripla_BP_3"/>
    <property type="match status" value="1"/>
</dbReference>
<evidence type="ECO:0000259" key="4">
    <source>
        <dbReference type="PROSITE" id="PS50932"/>
    </source>
</evidence>
<evidence type="ECO:0000256" key="3">
    <source>
        <dbReference type="ARBA" id="ARBA00023163"/>
    </source>
</evidence>
<evidence type="ECO:0000256" key="1">
    <source>
        <dbReference type="ARBA" id="ARBA00023015"/>
    </source>
</evidence>
<evidence type="ECO:0000313" key="6">
    <source>
        <dbReference type="Proteomes" id="UP000239480"/>
    </source>
</evidence>
<keyword evidence="1" id="KW-0805">Transcription regulation</keyword>
<protein>
    <submittedName>
        <fullName evidence="5">LacI family transcriptional regulator</fullName>
    </submittedName>
</protein>
<dbReference type="GO" id="GO:0000976">
    <property type="term" value="F:transcription cis-regulatory region binding"/>
    <property type="evidence" value="ECO:0007669"/>
    <property type="project" value="TreeGrafter"/>
</dbReference>
<dbReference type="InterPro" id="IPR010982">
    <property type="entry name" value="Lambda_DNA-bd_dom_sf"/>
</dbReference>
<dbReference type="Pfam" id="PF00356">
    <property type="entry name" value="LacI"/>
    <property type="match status" value="1"/>
</dbReference>
<dbReference type="Gene3D" id="1.10.260.40">
    <property type="entry name" value="lambda repressor-like DNA-binding domains"/>
    <property type="match status" value="1"/>
</dbReference>
<reference evidence="5 6" key="1">
    <citation type="submission" date="2018-03" db="EMBL/GenBank/DDBJ databases">
        <title>Genomic Encyclopedia of Archaeal and Bacterial Type Strains, Phase II (KMG-II): from individual species to whole genera.</title>
        <authorList>
            <person name="Goeker M."/>
        </authorList>
    </citation>
    <scope>NUCLEOTIDE SEQUENCE [LARGE SCALE GENOMIC DNA]</scope>
    <source>
        <strain evidence="5 6">DSM 29328</strain>
    </source>
</reference>
<dbReference type="SUPFAM" id="SSF53822">
    <property type="entry name" value="Periplasmic binding protein-like I"/>
    <property type="match status" value="1"/>
</dbReference>
<dbReference type="Proteomes" id="UP000239480">
    <property type="component" value="Unassembled WGS sequence"/>
</dbReference>
<dbReference type="AlphaFoldDB" id="A0A2T0RIB3"/>
<dbReference type="InterPro" id="IPR028082">
    <property type="entry name" value="Peripla_BP_I"/>
</dbReference>
<dbReference type="PROSITE" id="PS50932">
    <property type="entry name" value="HTH_LACI_2"/>
    <property type="match status" value="1"/>
</dbReference>
<dbReference type="CDD" id="cd01392">
    <property type="entry name" value="HTH_LacI"/>
    <property type="match status" value="1"/>
</dbReference>
<dbReference type="CDD" id="cd06267">
    <property type="entry name" value="PBP1_LacI_sugar_binding-like"/>
    <property type="match status" value="1"/>
</dbReference>
<name>A0A2T0RIB3_9RHOB</name>